<dbReference type="GO" id="GO:0004694">
    <property type="term" value="F:eukaryotic translation initiation factor 2alpha kinase activity"/>
    <property type="evidence" value="ECO:0007669"/>
    <property type="project" value="TreeGrafter"/>
</dbReference>
<feature type="compositionally biased region" description="Pro residues" evidence="6">
    <location>
        <begin position="364"/>
        <end position="376"/>
    </location>
</feature>
<accession>A0A2V1D991</accession>
<feature type="region of interest" description="Disordered" evidence="6">
    <location>
        <begin position="265"/>
        <end position="311"/>
    </location>
</feature>
<dbReference type="AlphaFoldDB" id="A0A2V1D991"/>
<dbReference type="SUPFAM" id="SSF56112">
    <property type="entry name" value="Protein kinase-like (PK-like)"/>
    <property type="match status" value="1"/>
</dbReference>
<dbReference type="OrthoDB" id="5337378at2759"/>
<dbReference type="PROSITE" id="PS00108">
    <property type="entry name" value="PROTEIN_KINASE_ST"/>
    <property type="match status" value="1"/>
</dbReference>
<feature type="region of interest" description="Disordered" evidence="6">
    <location>
        <begin position="509"/>
        <end position="573"/>
    </location>
</feature>
<dbReference type="Pfam" id="PF00069">
    <property type="entry name" value="Pkinase"/>
    <property type="match status" value="1"/>
</dbReference>
<proteinExistence type="inferred from homology"/>
<feature type="region of interest" description="Disordered" evidence="6">
    <location>
        <begin position="100"/>
        <end position="162"/>
    </location>
</feature>
<dbReference type="SMART" id="SM00220">
    <property type="entry name" value="S_TKc"/>
    <property type="match status" value="1"/>
</dbReference>
<feature type="compositionally biased region" description="Polar residues" evidence="6">
    <location>
        <begin position="289"/>
        <end position="300"/>
    </location>
</feature>
<reference evidence="8 9" key="1">
    <citation type="journal article" date="2018" name="Sci. Rep.">
        <title>Comparative genomics provides insights into the lifestyle and reveals functional heterogeneity of dark septate endophytic fungi.</title>
        <authorList>
            <person name="Knapp D.G."/>
            <person name="Nemeth J.B."/>
            <person name="Barry K."/>
            <person name="Hainaut M."/>
            <person name="Henrissat B."/>
            <person name="Johnson J."/>
            <person name="Kuo A."/>
            <person name="Lim J.H.P."/>
            <person name="Lipzen A."/>
            <person name="Nolan M."/>
            <person name="Ohm R.A."/>
            <person name="Tamas L."/>
            <person name="Grigoriev I.V."/>
            <person name="Spatafora J.W."/>
            <person name="Nagy L.G."/>
            <person name="Kovacs G.M."/>
        </authorList>
    </citation>
    <scope>NUCLEOTIDE SEQUENCE [LARGE SCALE GENOMIC DNA]</scope>
    <source>
        <strain evidence="8 9">DSE2036</strain>
    </source>
</reference>
<dbReference type="GO" id="GO:0005737">
    <property type="term" value="C:cytoplasm"/>
    <property type="evidence" value="ECO:0007669"/>
    <property type="project" value="TreeGrafter"/>
</dbReference>
<feature type="compositionally biased region" description="Polar residues" evidence="6">
    <location>
        <begin position="333"/>
        <end position="355"/>
    </location>
</feature>
<dbReference type="Proteomes" id="UP000244855">
    <property type="component" value="Unassembled WGS sequence"/>
</dbReference>
<dbReference type="PANTHER" id="PTHR11042">
    <property type="entry name" value="EUKARYOTIC TRANSLATION INITIATION FACTOR 2-ALPHA KINASE EIF2-ALPHA KINASE -RELATED"/>
    <property type="match status" value="1"/>
</dbReference>
<dbReference type="Gene3D" id="3.30.200.20">
    <property type="entry name" value="Phosphorylase Kinase, domain 1"/>
    <property type="match status" value="1"/>
</dbReference>
<keyword evidence="4" id="KW-0067">ATP-binding</keyword>
<name>A0A2V1D991_9PLEO</name>
<feature type="region of interest" description="Disordered" evidence="6">
    <location>
        <begin position="190"/>
        <end position="237"/>
    </location>
</feature>
<dbReference type="PANTHER" id="PTHR11042:SF187">
    <property type="entry name" value="EUKARYOTIC TRANSLATION INITIATION FACTOR 2-ALPHA KINASE 2"/>
    <property type="match status" value="1"/>
</dbReference>
<evidence type="ECO:0000313" key="8">
    <source>
        <dbReference type="EMBL" id="PVH94706.1"/>
    </source>
</evidence>
<evidence type="ECO:0000256" key="5">
    <source>
        <dbReference type="ARBA" id="ARBA00037982"/>
    </source>
</evidence>
<evidence type="ECO:0000313" key="9">
    <source>
        <dbReference type="Proteomes" id="UP000244855"/>
    </source>
</evidence>
<feature type="compositionally biased region" description="Polar residues" evidence="6">
    <location>
        <begin position="270"/>
        <end position="280"/>
    </location>
</feature>
<gene>
    <name evidence="8" type="ORF">DM02DRAFT_182492</name>
</gene>
<dbReference type="InterPro" id="IPR008271">
    <property type="entry name" value="Ser/Thr_kinase_AS"/>
</dbReference>
<evidence type="ECO:0000256" key="1">
    <source>
        <dbReference type="ARBA" id="ARBA00022679"/>
    </source>
</evidence>
<feature type="region of interest" description="Disordered" evidence="6">
    <location>
        <begin position="332"/>
        <end position="381"/>
    </location>
</feature>
<dbReference type="GO" id="GO:0005524">
    <property type="term" value="F:ATP binding"/>
    <property type="evidence" value="ECO:0007669"/>
    <property type="project" value="UniProtKB-KW"/>
</dbReference>
<comment type="similarity">
    <text evidence="5">Belongs to the protein kinase superfamily. Ser/Thr protein kinase family. GCN2 subfamily.</text>
</comment>
<feature type="compositionally biased region" description="Low complexity" evidence="6">
    <location>
        <begin position="32"/>
        <end position="50"/>
    </location>
</feature>
<feature type="compositionally biased region" description="Basic and acidic residues" evidence="6">
    <location>
        <begin position="545"/>
        <end position="555"/>
    </location>
</feature>
<sequence length="1034" mass="112906">MDFAYSPHREGGTMHLPSPTHQGYRMEGAHFSSLQQLRRSLSRSPSKPSRFQLRTTKTDVPGSPLSPLALARAFTPKTHKPASPIANAFESAFTSQTVPAKKKFTLRRAGPFRSSPRNRANPKSPRRALVDSTDLGNSTTPFASRSLFGDENTHTPAPVRKPSVDFWDTADSMRFDIDDKPIKFGITRSQAQSSNAPGANCFTPNQASPLKRRDGNPAFDSGSSMTPNPKRRSLHGAPAGADFSIFETPIRPVAAADDAFGAQDSEPFNLFSTPANSAQTPMKRPLSVRRSTSQRTSANSPRPKPLFDGEFAMPGLAASKSKQRISLDGAALRSSNGSQTRHPLANSLTASSSSPAVGGDSPDQMPPPPTVAPPSRHPFAKSLPIGASRPTQIGADQIFATPAALKNMRQHAAPVPFSTGGLMSKKHRDISLEVDEYKPPGTPIKRQSYPPALAETPTSNRRSHSFKPLQQPVFGTASTPFNSIQTSNQGSNFFSDMANPHIRRRSFVDIDGDSDCNESPTGNKHMTDSQSSADDGPPTPTKPSGDGRRSKESSLRRKTFGRSRPSINNAFVPDEASITIPKASDMSLASNGSPHTPNDSSLPLDASSLSFSGSRRDSLRDSLSFNSSLASTSFPPATPTGPRGSFGFFNQSQVISVTENDVDESLAARFRTVEKLDGAEGEFSQVFKVSRPIKQGASATSSPSNRCWVVKKSKKPLMGSRDSEQKHREVNALRALRGHEHIVSFEDSWVDQNHLYIQTEYCEDGNLRQFLQKYARAGCLDNFRTWKMLLELSSGLTYIHESGFIHLDLKPANILLDFSGNLKIADFGMAAQWPLPEHFDGEGDRHYLALEAMNGNPDKPSDVFALGLMMVEICSNCFMPEMGDDWYRLRSGNFIDVPSLTWSEDSTLVRDSDGLPISQDNSDVFDPSMMDDSDFSFSSSVGLAVGIDEEKEFAKAPDFMKDALSPYSMDQIVRAMLDPTPNQRPTADEVHRSFGCQWVDQRRRAGATIYEGNFGPDYDVLASYGDHPDAMDTS</sequence>
<feature type="region of interest" description="Disordered" evidence="6">
    <location>
        <begin position="585"/>
        <end position="604"/>
    </location>
</feature>
<dbReference type="Gene3D" id="1.10.510.10">
    <property type="entry name" value="Transferase(Phosphotransferase) domain 1"/>
    <property type="match status" value="1"/>
</dbReference>
<dbReference type="InterPro" id="IPR050339">
    <property type="entry name" value="CC_SR_Kinase"/>
</dbReference>
<dbReference type="PROSITE" id="PS50011">
    <property type="entry name" value="PROTEIN_KINASE_DOM"/>
    <property type="match status" value="1"/>
</dbReference>
<protein>
    <submittedName>
        <fullName evidence="8">Kinase-like protein</fullName>
    </submittedName>
</protein>
<feature type="region of interest" description="Disordered" evidence="6">
    <location>
        <begin position="1"/>
        <end position="65"/>
    </location>
</feature>
<organism evidence="8 9">
    <name type="scientific">Periconia macrospinosa</name>
    <dbReference type="NCBI Taxonomy" id="97972"/>
    <lineage>
        <taxon>Eukaryota</taxon>
        <taxon>Fungi</taxon>
        <taxon>Dikarya</taxon>
        <taxon>Ascomycota</taxon>
        <taxon>Pezizomycotina</taxon>
        <taxon>Dothideomycetes</taxon>
        <taxon>Pleosporomycetidae</taxon>
        <taxon>Pleosporales</taxon>
        <taxon>Massarineae</taxon>
        <taxon>Periconiaceae</taxon>
        <taxon>Periconia</taxon>
    </lineage>
</organism>
<evidence type="ECO:0000256" key="4">
    <source>
        <dbReference type="ARBA" id="ARBA00022840"/>
    </source>
</evidence>
<keyword evidence="1" id="KW-0808">Transferase</keyword>
<keyword evidence="2" id="KW-0547">Nucleotide-binding</keyword>
<feature type="domain" description="Protein kinase" evidence="7">
    <location>
        <begin position="672"/>
        <end position="994"/>
    </location>
</feature>
<feature type="compositionally biased region" description="Polar residues" evidence="6">
    <location>
        <begin position="134"/>
        <end position="143"/>
    </location>
</feature>
<dbReference type="GO" id="GO:0005634">
    <property type="term" value="C:nucleus"/>
    <property type="evidence" value="ECO:0007669"/>
    <property type="project" value="TreeGrafter"/>
</dbReference>
<evidence type="ECO:0000259" key="7">
    <source>
        <dbReference type="PROSITE" id="PS50011"/>
    </source>
</evidence>
<dbReference type="STRING" id="97972.A0A2V1D991"/>
<evidence type="ECO:0000256" key="3">
    <source>
        <dbReference type="ARBA" id="ARBA00022777"/>
    </source>
</evidence>
<feature type="region of interest" description="Disordered" evidence="6">
    <location>
        <begin position="435"/>
        <end position="497"/>
    </location>
</feature>
<feature type="compositionally biased region" description="Polar residues" evidence="6">
    <location>
        <begin position="190"/>
        <end position="208"/>
    </location>
</feature>
<dbReference type="InterPro" id="IPR011009">
    <property type="entry name" value="Kinase-like_dom_sf"/>
</dbReference>
<dbReference type="InterPro" id="IPR000719">
    <property type="entry name" value="Prot_kinase_dom"/>
</dbReference>
<keyword evidence="9" id="KW-1185">Reference proteome</keyword>
<evidence type="ECO:0000256" key="2">
    <source>
        <dbReference type="ARBA" id="ARBA00022741"/>
    </source>
</evidence>
<feature type="compositionally biased region" description="Polar residues" evidence="6">
    <location>
        <begin position="517"/>
        <end position="533"/>
    </location>
</feature>
<feature type="compositionally biased region" description="Polar residues" evidence="6">
    <location>
        <begin position="476"/>
        <end position="494"/>
    </location>
</feature>
<evidence type="ECO:0000256" key="6">
    <source>
        <dbReference type="SAM" id="MobiDB-lite"/>
    </source>
</evidence>
<feature type="compositionally biased region" description="Polar residues" evidence="6">
    <location>
        <begin position="587"/>
        <end position="599"/>
    </location>
</feature>
<keyword evidence="3 8" id="KW-0418">Kinase</keyword>
<dbReference type="EMBL" id="KZ805524">
    <property type="protein sequence ID" value="PVH94706.1"/>
    <property type="molecule type" value="Genomic_DNA"/>
</dbReference>